<evidence type="ECO:0000313" key="1">
    <source>
        <dbReference type="EMBL" id="RTZ46010.1"/>
    </source>
</evidence>
<dbReference type="AlphaFoldDB" id="A0A3S0PNH4"/>
<comment type="caution">
    <text evidence="1">The sequence shown here is derived from an EMBL/GenBank/DDBJ whole genome shotgun (WGS) entry which is preliminary data.</text>
</comment>
<name>A0A3S0PNH4_9FLAO</name>
<gene>
    <name evidence="1" type="ORF">EJ377_15450</name>
</gene>
<sequence>MKNFVPILLFLQSNCTPGAIIANKPYIAITKKIHETITVYPAFLSAGAQAQIKKMSMEE</sequence>
<accession>A0A3S0PNH4</accession>
<proteinExistence type="predicted"/>
<protein>
    <submittedName>
        <fullName evidence="1">Uncharacterized protein</fullName>
    </submittedName>
</protein>
<dbReference type="EMBL" id="RYFC01000003">
    <property type="protein sequence ID" value="RTZ46010.1"/>
    <property type="molecule type" value="Genomic_DNA"/>
</dbReference>
<dbReference type="Proteomes" id="UP000276953">
    <property type="component" value="Unassembled WGS sequence"/>
</dbReference>
<evidence type="ECO:0000313" key="2">
    <source>
        <dbReference type="Proteomes" id="UP000276953"/>
    </source>
</evidence>
<reference evidence="1 2" key="1">
    <citation type="submission" date="2018-12" db="EMBL/GenBank/DDBJ databases">
        <title>Draft Genome Sequence of Chryseobacterium arthrosphaerae strain ED882-96 Isolated from the Blood of a Patient with Liver Cirrhosis in Taiwan.</title>
        <authorList>
            <person name="Lin J.-N."/>
            <person name="Lai C.-H."/>
            <person name="Yang C.-H."/>
            <person name="Huang Y.-H."/>
        </authorList>
    </citation>
    <scope>NUCLEOTIDE SEQUENCE [LARGE SCALE GENOMIC DNA]</scope>
    <source>
        <strain evidence="1 2">ED882-96</strain>
    </source>
</reference>
<organism evidence="1 2">
    <name type="scientific">Chryseobacterium arthrosphaerae</name>
    <dbReference type="NCBI Taxonomy" id="651561"/>
    <lineage>
        <taxon>Bacteria</taxon>
        <taxon>Pseudomonadati</taxon>
        <taxon>Bacteroidota</taxon>
        <taxon>Flavobacteriia</taxon>
        <taxon>Flavobacteriales</taxon>
        <taxon>Weeksellaceae</taxon>
        <taxon>Chryseobacterium group</taxon>
        <taxon>Chryseobacterium</taxon>
    </lineage>
</organism>